<evidence type="ECO:0000313" key="6">
    <source>
        <dbReference type="Proteomes" id="UP000005632"/>
    </source>
</evidence>
<dbReference type="CDD" id="cd01392">
    <property type="entry name" value="HTH_LacI"/>
    <property type="match status" value="1"/>
</dbReference>
<keyword evidence="6" id="KW-1185">Reference proteome</keyword>
<dbReference type="PROSITE" id="PS50932">
    <property type="entry name" value="HTH_LACI_2"/>
    <property type="match status" value="1"/>
</dbReference>
<dbReference type="SUPFAM" id="SSF53822">
    <property type="entry name" value="Periplasmic binding protein-like I"/>
    <property type="match status" value="1"/>
</dbReference>
<dbReference type="GO" id="GO:0003700">
    <property type="term" value="F:DNA-binding transcription factor activity"/>
    <property type="evidence" value="ECO:0007669"/>
    <property type="project" value="TreeGrafter"/>
</dbReference>
<keyword evidence="1" id="KW-0805">Transcription regulation</keyword>
<dbReference type="SMART" id="SM00354">
    <property type="entry name" value="HTH_LACI"/>
    <property type="match status" value="1"/>
</dbReference>
<dbReference type="PANTHER" id="PTHR30146">
    <property type="entry name" value="LACI-RELATED TRANSCRIPTIONAL REPRESSOR"/>
    <property type="match status" value="1"/>
</dbReference>
<dbReference type="InterPro" id="IPR010982">
    <property type="entry name" value="Lambda_DNA-bd_dom_sf"/>
</dbReference>
<dbReference type="SUPFAM" id="SSF47413">
    <property type="entry name" value="lambda repressor-like DNA-binding domains"/>
    <property type="match status" value="1"/>
</dbReference>
<dbReference type="Pfam" id="PF13377">
    <property type="entry name" value="Peripla_BP_3"/>
    <property type="match status" value="1"/>
</dbReference>
<dbReference type="Pfam" id="PF00356">
    <property type="entry name" value="LacI"/>
    <property type="match status" value="1"/>
</dbReference>
<protein>
    <submittedName>
        <fullName evidence="5">Transcriptional regulator</fullName>
    </submittedName>
</protein>
<evidence type="ECO:0000256" key="2">
    <source>
        <dbReference type="ARBA" id="ARBA00023125"/>
    </source>
</evidence>
<dbReference type="eggNOG" id="COG1609">
    <property type="taxonomic scope" value="Bacteria"/>
</dbReference>
<evidence type="ECO:0000256" key="1">
    <source>
        <dbReference type="ARBA" id="ARBA00023015"/>
    </source>
</evidence>
<dbReference type="KEGG" id="sgp:SpiGrapes_3194"/>
<dbReference type="EMBL" id="CP003155">
    <property type="protein sequence ID" value="AEV30939.1"/>
    <property type="molecule type" value="Genomic_DNA"/>
</dbReference>
<dbReference type="Proteomes" id="UP000005632">
    <property type="component" value="Chromosome"/>
</dbReference>
<dbReference type="HOGENOM" id="CLU_037628_6_2_12"/>
<proteinExistence type="predicted"/>
<accession>G8QQK9</accession>
<dbReference type="InterPro" id="IPR046335">
    <property type="entry name" value="LacI/GalR-like_sensor"/>
</dbReference>
<dbReference type="Gene3D" id="1.10.260.40">
    <property type="entry name" value="lambda repressor-like DNA-binding domains"/>
    <property type="match status" value="1"/>
</dbReference>
<gene>
    <name evidence="5" type="ordered locus">SpiGrapes_3194</name>
</gene>
<dbReference type="InterPro" id="IPR028082">
    <property type="entry name" value="Peripla_BP_I"/>
</dbReference>
<dbReference type="AlphaFoldDB" id="G8QQK9"/>
<dbReference type="InterPro" id="IPR000843">
    <property type="entry name" value="HTH_LacI"/>
</dbReference>
<evidence type="ECO:0000259" key="4">
    <source>
        <dbReference type="PROSITE" id="PS50932"/>
    </source>
</evidence>
<dbReference type="PANTHER" id="PTHR30146:SF109">
    <property type="entry name" value="HTH-TYPE TRANSCRIPTIONAL REGULATOR GALS"/>
    <property type="match status" value="1"/>
</dbReference>
<dbReference type="RefSeq" id="WP_014271778.1">
    <property type="nucleotide sequence ID" value="NC_016633.1"/>
</dbReference>
<keyword evidence="3" id="KW-0804">Transcription</keyword>
<keyword evidence="2" id="KW-0238">DNA-binding</keyword>
<dbReference type="CDD" id="cd06267">
    <property type="entry name" value="PBP1_LacI_sugar_binding-like"/>
    <property type="match status" value="1"/>
</dbReference>
<name>G8QQK9_SPHPG</name>
<dbReference type="Gene3D" id="3.40.50.2300">
    <property type="match status" value="2"/>
</dbReference>
<feature type="domain" description="HTH lacI-type" evidence="4">
    <location>
        <begin position="5"/>
        <end position="59"/>
    </location>
</feature>
<evidence type="ECO:0000313" key="5">
    <source>
        <dbReference type="EMBL" id="AEV30939.1"/>
    </source>
</evidence>
<reference evidence="5 6" key="1">
    <citation type="submission" date="2011-11" db="EMBL/GenBank/DDBJ databases">
        <title>Complete sequence of Spirochaeta sp. grapes.</title>
        <authorList>
            <consortium name="US DOE Joint Genome Institute"/>
            <person name="Lucas S."/>
            <person name="Han J."/>
            <person name="Lapidus A."/>
            <person name="Cheng J.-F."/>
            <person name="Goodwin L."/>
            <person name="Pitluck S."/>
            <person name="Peters L."/>
            <person name="Ovchinnikova G."/>
            <person name="Munk A.C."/>
            <person name="Detter J.C."/>
            <person name="Han C."/>
            <person name="Tapia R."/>
            <person name="Land M."/>
            <person name="Hauser L."/>
            <person name="Kyrpides N."/>
            <person name="Ivanova N."/>
            <person name="Pagani I."/>
            <person name="Ritalahtilisa K."/>
            <person name="Loeffler F."/>
            <person name="Woyke T."/>
        </authorList>
    </citation>
    <scope>NUCLEOTIDE SEQUENCE [LARGE SCALE GENOMIC DNA]</scope>
    <source>
        <strain evidence="6">ATCC BAA-1885 / DSM 22778 / Grapes</strain>
    </source>
</reference>
<sequence>MTKRTTVYDIAHELGISPSTVSRVLNNSSLISDEKRELIISTAERMGYCKRSIKRQKNRTIVTIRLFLPPAKYSYIHLFYDVAELIEGIQKGFDNTKVNIIISVNDGDLTLFDSKKLGDIDGCIFAFTMPSAPLETMLEEREIPFVLLNREDPENNYVMVDSIGGMQKLVKAMWNKYGDALHPCFIGFSPLSAVSKRREEGVRTGCLSYSIPFCDEDVFNIDSIGELKEKVLPIILERGYNAVFCFNDLLAVSLYQSALNLSLAIPESFSLSGFDNSPMLDLLDKRINTIEFSLRKLGVEAGLWLQGKIIERIELPLQKNLEGTYIPGGTI</sequence>
<dbReference type="STRING" id="158190.SpiGrapes_3194"/>
<dbReference type="GO" id="GO:0000976">
    <property type="term" value="F:transcription cis-regulatory region binding"/>
    <property type="evidence" value="ECO:0007669"/>
    <property type="project" value="TreeGrafter"/>
</dbReference>
<organism evidence="5 6">
    <name type="scientific">Sphaerochaeta pleomorpha (strain ATCC BAA-1885 / DSM 22778 / Grapes)</name>
    <dbReference type="NCBI Taxonomy" id="158190"/>
    <lineage>
        <taxon>Bacteria</taxon>
        <taxon>Pseudomonadati</taxon>
        <taxon>Spirochaetota</taxon>
        <taxon>Spirochaetia</taxon>
        <taxon>Spirochaetales</taxon>
        <taxon>Sphaerochaetaceae</taxon>
        <taxon>Sphaerochaeta</taxon>
    </lineage>
</organism>
<evidence type="ECO:0000256" key="3">
    <source>
        <dbReference type="ARBA" id="ARBA00023163"/>
    </source>
</evidence>